<dbReference type="PANTHER" id="PTHR47199:SF2">
    <property type="entry name" value="PHOTOSYSTEM II STABILITY_ASSEMBLY FACTOR HCF136, CHLOROPLASTIC"/>
    <property type="match status" value="1"/>
</dbReference>
<feature type="chain" id="PRO_5043958852" description="Oxidoreductase" evidence="1">
    <location>
        <begin position="22"/>
        <end position="345"/>
    </location>
</feature>
<dbReference type="SUPFAM" id="SSF50939">
    <property type="entry name" value="Sialidases"/>
    <property type="match status" value="1"/>
</dbReference>
<feature type="signal peptide" evidence="1">
    <location>
        <begin position="1"/>
        <end position="21"/>
    </location>
</feature>
<comment type="caution">
    <text evidence="2">The sequence shown here is derived from an EMBL/GenBank/DDBJ whole genome shotgun (WGS) entry which is preliminary data.</text>
</comment>
<dbReference type="PANTHER" id="PTHR47199">
    <property type="entry name" value="PHOTOSYSTEM II STABILITY/ASSEMBLY FACTOR HCF136, CHLOROPLASTIC"/>
    <property type="match status" value="1"/>
</dbReference>
<dbReference type="Proteomes" id="UP001169492">
    <property type="component" value="Unassembled WGS sequence"/>
</dbReference>
<name>A0AAW7QWS2_9GAMM</name>
<evidence type="ECO:0000313" key="3">
    <source>
        <dbReference type="EMBL" id="MDN7129039.1"/>
    </source>
</evidence>
<dbReference type="EMBL" id="JAGGJB010000003">
    <property type="protein sequence ID" value="MDN7124670.1"/>
    <property type="molecule type" value="Genomic_DNA"/>
</dbReference>
<dbReference type="AlphaFoldDB" id="A0AAW7QWS2"/>
<protein>
    <recommendedName>
        <fullName evidence="6">Oxidoreductase</fullName>
    </recommendedName>
</protein>
<evidence type="ECO:0000313" key="4">
    <source>
        <dbReference type="Proteomes" id="UP001169491"/>
    </source>
</evidence>
<evidence type="ECO:0008006" key="6">
    <source>
        <dbReference type="Google" id="ProtNLM"/>
    </source>
</evidence>
<evidence type="ECO:0000313" key="2">
    <source>
        <dbReference type="EMBL" id="MDN7124670.1"/>
    </source>
</evidence>
<organism evidence="2 5">
    <name type="scientific">Pseudidiomarina terrestris</name>
    <dbReference type="NCBI Taxonomy" id="2820060"/>
    <lineage>
        <taxon>Bacteria</taxon>
        <taxon>Pseudomonadati</taxon>
        <taxon>Pseudomonadota</taxon>
        <taxon>Gammaproteobacteria</taxon>
        <taxon>Alteromonadales</taxon>
        <taxon>Idiomarinaceae</taxon>
        <taxon>Pseudidiomarina</taxon>
    </lineage>
</organism>
<evidence type="ECO:0000313" key="5">
    <source>
        <dbReference type="Proteomes" id="UP001169492"/>
    </source>
</evidence>
<dbReference type="Gene3D" id="2.130.10.10">
    <property type="entry name" value="YVTN repeat-like/Quinoprotein amine dehydrogenase"/>
    <property type="match status" value="1"/>
</dbReference>
<dbReference type="RefSeq" id="WP_301774553.1">
    <property type="nucleotide sequence ID" value="NZ_JAGGJB010000003.1"/>
</dbReference>
<dbReference type="EMBL" id="JAGGJC010000001">
    <property type="protein sequence ID" value="MDN7129039.1"/>
    <property type="molecule type" value="Genomic_DNA"/>
</dbReference>
<dbReference type="Proteomes" id="UP001169491">
    <property type="component" value="Unassembled WGS sequence"/>
</dbReference>
<reference evidence="4 5" key="1">
    <citation type="submission" date="2021-03" db="EMBL/GenBank/DDBJ databases">
        <title>Pseudidiomarina terrestris, a new bacterium isolated from saline soil.</title>
        <authorList>
            <person name="Galisteo C."/>
            <person name="De La Haba R."/>
            <person name="Sanchez-Porro C."/>
            <person name="Ventosa A."/>
        </authorList>
    </citation>
    <scope>NUCLEOTIDE SEQUENCE [LARGE SCALE GENOMIC DNA]</scope>
    <source>
        <strain evidence="2 5">1APP75-32.1</strain>
        <strain evidence="4">1APR75-15</strain>
        <strain evidence="3">1ASR75-15</strain>
    </source>
</reference>
<accession>A0AAW7QWS2</accession>
<dbReference type="InterPro" id="IPR036278">
    <property type="entry name" value="Sialidase_sf"/>
</dbReference>
<proteinExistence type="predicted"/>
<gene>
    <name evidence="2" type="ORF">J6I90_07240</name>
    <name evidence="3" type="ORF">J6I92_04065</name>
</gene>
<keyword evidence="1" id="KW-0732">Signal</keyword>
<sequence length="345" mass="36909">MLASIMIASTLAATMLTSATAIELERLPTRPDVHWIGVSTPSPDVVWISGSKATIARSVDAGQTWNYSTPSNSTLEFRDIEGLDDQHAFALSIGKNGNSRIYYTNNGGDSWQLRYRAGGNQFLNCFAIAPETNEVWGFGDSIDGKWDLLRSTDGRNWLSSSNAVGSPPLSAEGGLAASGGCVRYGKNAWAIGTANAATARLLVKRSFGIRFKAIETPLPAGPGAGIASVWPFAEDHVLMVGGDLKHAERRPRIVEYNDDSFTPLAEPPLSGALYSLTVTRDKQLIVSNPSGAALLPSVDSNNWLPLSDANIWNSACNVDACYFVGKEGYTGKLSLPVTPSPQTRD</sequence>
<dbReference type="InterPro" id="IPR015943">
    <property type="entry name" value="WD40/YVTN_repeat-like_dom_sf"/>
</dbReference>
<keyword evidence="4" id="KW-1185">Reference proteome</keyword>
<evidence type="ECO:0000256" key="1">
    <source>
        <dbReference type="SAM" id="SignalP"/>
    </source>
</evidence>